<feature type="transmembrane region" description="Helical" evidence="7">
    <location>
        <begin position="143"/>
        <end position="160"/>
    </location>
</feature>
<feature type="domain" description="Amino acid transporter transmembrane" evidence="8">
    <location>
        <begin position="11"/>
        <end position="446"/>
    </location>
</feature>
<feature type="transmembrane region" description="Helical" evidence="7">
    <location>
        <begin position="260"/>
        <end position="281"/>
    </location>
</feature>
<dbReference type="KEGG" id="nnu:104590752"/>
<feature type="transmembrane region" description="Helical" evidence="7">
    <location>
        <begin position="297"/>
        <end position="318"/>
    </location>
</feature>
<dbReference type="GeneID" id="104590752"/>
<gene>
    <name evidence="10" type="primary">LOC104590752</name>
</gene>
<dbReference type="Gene3D" id="1.20.1740.10">
    <property type="entry name" value="Amino acid/polyamine transporter I"/>
    <property type="match status" value="1"/>
</dbReference>
<evidence type="ECO:0000313" key="10">
    <source>
        <dbReference type="RefSeq" id="XP_010247797.1"/>
    </source>
</evidence>
<evidence type="ECO:0000256" key="4">
    <source>
        <dbReference type="ARBA" id="ARBA00022970"/>
    </source>
</evidence>
<organism evidence="9 10">
    <name type="scientific">Nelumbo nucifera</name>
    <name type="common">Sacred lotus</name>
    <dbReference type="NCBI Taxonomy" id="4432"/>
    <lineage>
        <taxon>Eukaryota</taxon>
        <taxon>Viridiplantae</taxon>
        <taxon>Streptophyta</taxon>
        <taxon>Embryophyta</taxon>
        <taxon>Tracheophyta</taxon>
        <taxon>Spermatophyta</taxon>
        <taxon>Magnoliopsida</taxon>
        <taxon>Proteales</taxon>
        <taxon>Nelumbonaceae</taxon>
        <taxon>Nelumbo</taxon>
    </lineage>
</organism>
<dbReference type="Proteomes" id="UP000189703">
    <property type="component" value="Unplaced"/>
</dbReference>
<keyword evidence="6 7" id="KW-0472">Membrane</keyword>
<feature type="transmembrane region" description="Helical" evidence="7">
    <location>
        <begin position="389"/>
        <end position="408"/>
    </location>
</feature>
<dbReference type="InterPro" id="IPR013057">
    <property type="entry name" value="AA_transpt_TM"/>
</dbReference>
<dbReference type="InParanoid" id="A0A1U7ZHU9"/>
<evidence type="ECO:0000259" key="8">
    <source>
        <dbReference type="Pfam" id="PF01490"/>
    </source>
</evidence>
<keyword evidence="9" id="KW-1185">Reference proteome</keyword>
<dbReference type="OMA" id="CIVKFAS"/>
<dbReference type="PANTHER" id="PTHR48017">
    <property type="entry name" value="OS05G0424000 PROTEIN-RELATED"/>
    <property type="match status" value="1"/>
</dbReference>
<dbReference type="OrthoDB" id="40134at2759"/>
<keyword evidence="4" id="KW-0029">Amino-acid transport</keyword>
<feature type="transmembrane region" description="Helical" evidence="7">
    <location>
        <begin position="166"/>
        <end position="189"/>
    </location>
</feature>
<dbReference type="RefSeq" id="XP_010247797.1">
    <property type="nucleotide sequence ID" value="XM_010249495.1"/>
</dbReference>
<dbReference type="GO" id="GO:0016020">
    <property type="term" value="C:membrane"/>
    <property type="evidence" value="ECO:0000318"/>
    <property type="project" value="GO_Central"/>
</dbReference>
<comment type="subcellular location">
    <subcellularLocation>
        <location evidence="1">Membrane</location>
    </subcellularLocation>
</comment>
<evidence type="ECO:0000313" key="9">
    <source>
        <dbReference type="Proteomes" id="UP000189703"/>
    </source>
</evidence>
<feature type="transmembrane region" description="Helical" evidence="7">
    <location>
        <begin position="100"/>
        <end position="123"/>
    </location>
</feature>
<keyword evidence="3 7" id="KW-0812">Transmembrane</keyword>
<evidence type="ECO:0000256" key="1">
    <source>
        <dbReference type="ARBA" id="ARBA00004370"/>
    </source>
</evidence>
<dbReference type="Pfam" id="PF01490">
    <property type="entry name" value="Aa_trans"/>
    <property type="match status" value="1"/>
</dbReference>
<dbReference type="GO" id="GO:0003333">
    <property type="term" value="P:amino acid transmembrane transport"/>
    <property type="evidence" value="ECO:0000318"/>
    <property type="project" value="GO_Central"/>
</dbReference>
<evidence type="ECO:0000256" key="3">
    <source>
        <dbReference type="ARBA" id="ARBA00022692"/>
    </source>
</evidence>
<keyword evidence="5 7" id="KW-1133">Transmembrane helix</keyword>
<evidence type="ECO:0000256" key="7">
    <source>
        <dbReference type="SAM" id="Phobius"/>
    </source>
</evidence>
<protein>
    <submittedName>
        <fullName evidence="10">Amino acid permease 8-like</fullName>
    </submittedName>
</protein>
<keyword evidence="2" id="KW-0813">Transport</keyword>
<dbReference type="AlphaFoldDB" id="A0A1U7ZHU9"/>
<evidence type="ECO:0000256" key="5">
    <source>
        <dbReference type="ARBA" id="ARBA00022989"/>
    </source>
</evidence>
<feature type="transmembrane region" description="Helical" evidence="7">
    <location>
        <begin position="15"/>
        <end position="34"/>
    </location>
</feature>
<proteinExistence type="predicted"/>
<evidence type="ECO:0000256" key="6">
    <source>
        <dbReference type="ARBA" id="ARBA00023136"/>
    </source>
</evidence>
<feature type="transmembrane region" description="Helical" evidence="7">
    <location>
        <begin position="363"/>
        <end position="383"/>
    </location>
</feature>
<dbReference type="GO" id="GO:0015171">
    <property type="term" value="F:amino acid transmembrane transporter activity"/>
    <property type="evidence" value="ECO:0000318"/>
    <property type="project" value="GO_Central"/>
</dbReference>
<name>A0A1U7ZHU9_NELNU</name>
<evidence type="ECO:0000256" key="2">
    <source>
        <dbReference type="ARBA" id="ARBA00022448"/>
    </source>
</evidence>
<feature type="transmembrane region" description="Helical" evidence="7">
    <location>
        <begin position="41"/>
        <end position="64"/>
    </location>
</feature>
<sequence>MDLVHEDDHKRTGTVWTATVHAVTAVIGSGVLALPWSVAQIGWIFGTLVLVIFAVITYFTAILLCDCYRSPDPVNGTRNRTYMDVVRACLGKRDVFVCGIAQLIILWGTMIGYTVTAATSIMATKRSNCFHEKGHDAKCETSGNSYLIIFGGIEIILSQLPSLEKVTLLSVMAALMSLAYLFISMYLCMVKFASKPKFRGSLTGVKIGSKGITPATKVWHSFQALGNIAFAYTFSMLLVEIQDTLKSPPPENKTMKKASLYGLGITTFFYVSLGCLGYVAFGNDAPGNVLTGFYEPFWLVDIGNIAVLVHLIGAYQVYSQPIFHLYEQWLASKYPSAGFFHNVHTIRVPFTKARRIKFTQCKILLRTLFCGFTTFVAMVFPFFNAILGLLGSVAFWPLTVYFPISMYMQQAKVKRGSYKWVLLQSLSMFSLLVSLVAAVGSVAGMVDQLRHVELFSIRI</sequence>
<accession>A0A1U7ZHU9</accession>
<feature type="transmembrane region" description="Helical" evidence="7">
    <location>
        <begin position="420"/>
        <end position="446"/>
    </location>
</feature>
<dbReference type="eggNOG" id="KOG1303">
    <property type="taxonomic scope" value="Eukaryota"/>
</dbReference>
<reference evidence="10" key="1">
    <citation type="submission" date="2025-08" db="UniProtKB">
        <authorList>
            <consortium name="RefSeq"/>
        </authorList>
    </citation>
    <scope>IDENTIFICATION</scope>
</reference>